<dbReference type="Pfam" id="PF01903">
    <property type="entry name" value="CbiX"/>
    <property type="match status" value="2"/>
</dbReference>
<keyword evidence="4" id="KW-1185">Reference proteome</keyword>
<dbReference type="CDD" id="cd03414">
    <property type="entry name" value="CbiX_SirB_C"/>
    <property type="match status" value="1"/>
</dbReference>
<gene>
    <name evidence="3" type="ORF">IEO70_06160</name>
</gene>
<organism evidence="3 4">
    <name type="scientific">Peribacillus faecalis</name>
    <dbReference type="NCBI Taxonomy" id="2772559"/>
    <lineage>
        <taxon>Bacteria</taxon>
        <taxon>Bacillati</taxon>
        <taxon>Bacillota</taxon>
        <taxon>Bacilli</taxon>
        <taxon>Bacillales</taxon>
        <taxon>Bacillaceae</taxon>
        <taxon>Peribacillus</taxon>
    </lineage>
</organism>
<dbReference type="CDD" id="cd03416">
    <property type="entry name" value="CbiX_SirB_N"/>
    <property type="match status" value="1"/>
</dbReference>
<dbReference type="InterPro" id="IPR050963">
    <property type="entry name" value="Sirohydro_Cobaltochel/CbiX"/>
</dbReference>
<sequence>MRAILYVGHGTRSKKGAEEAKRFLQSVINEVNEPIQEISFLELTEPSIEEGFKRCVEQGAMNIDVVPIFLLTAGHMKHDIPDVLRTLQEQYPHVSVKLLEAFGVQESILDAMVELILGTAGLLSAQDSLLLVGRGSSDAGIQRDFAVIASGLQSRLGVERVNVCYLAAAEPSFADGLEQICDEASGSIVVVPYLLFGGLLLSEVQSAVRKKHKSGLSIVAADALSRHAAIKELVVARASGKGSVDIHAASNY</sequence>
<dbReference type="GO" id="GO:0016829">
    <property type="term" value="F:lyase activity"/>
    <property type="evidence" value="ECO:0007669"/>
    <property type="project" value="UniProtKB-KW"/>
</dbReference>
<proteinExistence type="predicted"/>
<keyword evidence="1" id="KW-0479">Metal-binding</keyword>
<dbReference type="Gene3D" id="3.40.50.1400">
    <property type="match status" value="2"/>
</dbReference>
<comment type="caution">
    <text evidence="3">The sequence shown here is derived from an EMBL/GenBank/DDBJ whole genome shotgun (WGS) entry which is preliminary data.</text>
</comment>
<dbReference type="RefSeq" id="WP_190997487.1">
    <property type="nucleotide sequence ID" value="NZ_JACXSI010000012.1"/>
</dbReference>
<evidence type="ECO:0000313" key="4">
    <source>
        <dbReference type="Proteomes" id="UP000602076"/>
    </source>
</evidence>
<dbReference type="GO" id="GO:0046872">
    <property type="term" value="F:metal ion binding"/>
    <property type="evidence" value="ECO:0007669"/>
    <property type="project" value="UniProtKB-KW"/>
</dbReference>
<dbReference type="InterPro" id="IPR002762">
    <property type="entry name" value="CbiX-like"/>
</dbReference>
<name>A0A927CVK2_9BACI</name>
<accession>A0A927CVK2</accession>
<dbReference type="SUPFAM" id="SSF53800">
    <property type="entry name" value="Chelatase"/>
    <property type="match status" value="1"/>
</dbReference>
<dbReference type="AlphaFoldDB" id="A0A927CVK2"/>
<evidence type="ECO:0000256" key="1">
    <source>
        <dbReference type="ARBA" id="ARBA00022723"/>
    </source>
</evidence>
<dbReference type="PANTHER" id="PTHR33542">
    <property type="entry name" value="SIROHYDROCHLORIN FERROCHELATASE, CHLOROPLASTIC"/>
    <property type="match status" value="1"/>
</dbReference>
<dbReference type="PANTHER" id="PTHR33542:SF3">
    <property type="entry name" value="SIROHYDROCHLORIN FERROCHELATASE, CHLOROPLASTIC"/>
    <property type="match status" value="1"/>
</dbReference>
<reference evidence="3" key="1">
    <citation type="submission" date="2020-09" db="EMBL/GenBank/DDBJ databases">
        <title>Bacillus faecalis sp. nov., a moderately halophilic bacterium isolated from cow faeces.</title>
        <authorList>
            <person name="Jiang L."/>
            <person name="Lee J."/>
        </authorList>
    </citation>
    <scope>NUCLEOTIDE SEQUENCE</scope>
    <source>
        <strain evidence="3">AGMB 02131</strain>
    </source>
</reference>
<evidence type="ECO:0000313" key="3">
    <source>
        <dbReference type="EMBL" id="MBD3107944.1"/>
    </source>
</evidence>
<dbReference type="Proteomes" id="UP000602076">
    <property type="component" value="Unassembled WGS sequence"/>
</dbReference>
<dbReference type="EMBL" id="JACXSI010000012">
    <property type="protein sequence ID" value="MBD3107944.1"/>
    <property type="molecule type" value="Genomic_DNA"/>
</dbReference>
<keyword evidence="2" id="KW-0456">Lyase</keyword>
<protein>
    <submittedName>
        <fullName evidence="3">Sirohydrochlorin chelatase</fullName>
    </submittedName>
</protein>
<evidence type="ECO:0000256" key="2">
    <source>
        <dbReference type="ARBA" id="ARBA00023239"/>
    </source>
</evidence>